<evidence type="ECO:0000313" key="2">
    <source>
        <dbReference type="Proteomes" id="UP000435985"/>
    </source>
</evidence>
<comment type="caution">
    <text evidence="1">The sequence shown here is derived from an EMBL/GenBank/DDBJ whole genome shotgun (WGS) entry which is preliminary data.</text>
</comment>
<gene>
    <name evidence="1" type="ORF">F3B98_25115</name>
</gene>
<accession>A0A139LLV0</accession>
<dbReference type="AlphaFoldDB" id="A0A139LLV0"/>
<dbReference type="RefSeq" id="WP_008641870.1">
    <property type="nucleotide sequence ID" value="NZ_CP081917.1"/>
</dbReference>
<evidence type="ECO:0000313" key="1">
    <source>
        <dbReference type="EMBL" id="KAA4660927.1"/>
    </source>
</evidence>
<reference evidence="1 2" key="1">
    <citation type="journal article" date="2019" name="Nat. Med.">
        <title>A library of human gut bacterial isolates paired with longitudinal multiomics data enables mechanistic microbiome research.</title>
        <authorList>
            <person name="Poyet M."/>
            <person name="Groussin M."/>
            <person name="Gibbons S.M."/>
            <person name="Avila-Pacheco J."/>
            <person name="Jiang X."/>
            <person name="Kearney S.M."/>
            <person name="Perrotta A.R."/>
            <person name="Berdy B."/>
            <person name="Zhao S."/>
            <person name="Lieberman T.D."/>
            <person name="Swanson P.K."/>
            <person name="Smith M."/>
            <person name="Roesemann S."/>
            <person name="Alexander J.E."/>
            <person name="Rich S.A."/>
            <person name="Livny J."/>
            <person name="Vlamakis H."/>
            <person name="Clish C."/>
            <person name="Bullock K."/>
            <person name="Deik A."/>
            <person name="Scott J."/>
            <person name="Pierce K.A."/>
            <person name="Xavier R.J."/>
            <person name="Alm E.J."/>
        </authorList>
    </citation>
    <scope>NUCLEOTIDE SEQUENCE [LARGE SCALE GENOMIC DNA]</scope>
    <source>
        <strain evidence="1 2">BIOML-A14</strain>
    </source>
</reference>
<dbReference type="Proteomes" id="UP000435985">
    <property type="component" value="Unassembled WGS sequence"/>
</dbReference>
<dbReference type="InterPro" id="IPR046692">
    <property type="entry name" value="DUF6562"/>
</dbReference>
<dbReference type="EMBL" id="VWFO01000055">
    <property type="protein sequence ID" value="KAA4660927.1"/>
    <property type="molecule type" value="Genomic_DNA"/>
</dbReference>
<proteinExistence type="predicted"/>
<name>A0A139LLV0_BACOV</name>
<protein>
    <submittedName>
        <fullName evidence="1">Uncharacterized protein</fullName>
    </submittedName>
</protein>
<sequence length="337" mass="37735">MRRNLYILAQCTFLLFITLLVNGCSLHEEPEMTPEGELGVDPTAVTLNLNLAMNLSLAERAPVTITRASETNYLRRFIVEAYLDRQVAARQTVYEEDFNRASLSVSMKLHARNYRILVWADYVNAETPEQGLIYDAKNLAFILPAGKYIGNSRYKDVFAASAVADLTSFRNHWGAETSLDVELYRPVARYELVAKDVATFLNKLSTGGLKGESFTARVKYSDYLPTGYNLWDDVPKNSLMYMEYKVAFERPADGTKELILGFDYVLTDAGETVSIPVELEILNEKNEVLARTAAFRIPCERGKNTTVRGNFLTSDANGGIGIDPDYDGDLEVDLGEL</sequence>
<dbReference type="Pfam" id="PF20200">
    <property type="entry name" value="DUF6562"/>
    <property type="match status" value="1"/>
</dbReference>
<organism evidence="1 2">
    <name type="scientific">Bacteroides ovatus</name>
    <dbReference type="NCBI Taxonomy" id="28116"/>
    <lineage>
        <taxon>Bacteria</taxon>
        <taxon>Pseudomonadati</taxon>
        <taxon>Bacteroidota</taxon>
        <taxon>Bacteroidia</taxon>
        <taxon>Bacteroidales</taxon>
        <taxon>Bacteroidaceae</taxon>
        <taxon>Bacteroides</taxon>
    </lineage>
</organism>